<evidence type="ECO:0000256" key="1">
    <source>
        <dbReference type="ARBA" id="ARBA00008769"/>
    </source>
</evidence>
<dbReference type="RefSeq" id="WP_108567335.1">
    <property type="nucleotide sequence ID" value="NZ_CP031769.1"/>
</dbReference>
<dbReference type="PANTHER" id="PTHR37944:SF1">
    <property type="entry name" value="PORIN B"/>
    <property type="match status" value="1"/>
</dbReference>
<proteinExistence type="inferred from homology"/>
<organism evidence="3 4">
    <name type="scientific">Salinimonas sediminis</name>
    <dbReference type="NCBI Taxonomy" id="2303538"/>
    <lineage>
        <taxon>Bacteria</taxon>
        <taxon>Pseudomonadati</taxon>
        <taxon>Pseudomonadota</taxon>
        <taxon>Gammaproteobacteria</taxon>
        <taxon>Alteromonadales</taxon>
        <taxon>Alteromonadaceae</taxon>
        <taxon>Alteromonas/Salinimonas group</taxon>
        <taxon>Salinimonas</taxon>
    </lineage>
</organism>
<dbReference type="GO" id="GO:0008643">
    <property type="term" value="P:carbohydrate transport"/>
    <property type="evidence" value="ECO:0007669"/>
    <property type="project" value="InterPro"/>
</dbReference>
<dbReference type="Gene3D" id="2.40.160.180">
    <property type="entry name" value="Carbohydrate-selective porin OprB"/>
    <property type="match status" value="1"/>
</dbReference>
<evidence type="ECO:0000313" key="3">
    <source>
        <dbReference type="EMBL" id="AXR07662.1"/>
    </source>
</evidence>
<dbReference type="GO" id="GO:0015288">
    <property type="term" value="F:porin activity"/>
    <property type="evidence" value="ECO:0007669"/>
    <property type="project" value="InterPro"/>
</dbReference>
<accession>A0A346NQ55</accession>
<dbReference type="GO" id="GO:0016020">
    <property type="term" value="C:membrane"/>
    <property type="evidence" value="ECO:0007669"/>
    <property type="project" value="InterPro"/>
</dbReference>
<evidence type="ECO:0000313" key="4">
    <source>
        <dbReference type="Proteomes" id="UP000262073"/>
    </source>
</evidence>
<reference evidence="3 4" key="1">
    <citation type="submission" date="2018-08" db="EMBL/GenBank/DDBJ databases">
        <title>Salinimonas sediminis sp. nov., a piezophilic bacterium isolated from a deep-sea sediment sample from the New Britain Trench.</title>
        <authorList>
            <person name="Cao J."/>
        </authorList>
    </citation>
    <scope>NUCLEOTIDE SEQUENCE [LARGE SCALE GENOMIC DNA]</scope>
    <source>
        <strain evidence="3 4">N102</strain>
    </source>
</reference>
<name>A0A346NQ55_9ALTE</name>
<evidence type="ECO:0000256" key="2">
    <source>
        <dbReference type="RuleBase" id="RU363072"/>
    </source>
</evidence>
<dbReference type="AlphaFoldDB" id="A0A346NQ55"/>
<sequence>MNLHYLTNASGAKAARWLLLLCKKAASKPAKYRKPKPVGLVTPCVVGLCGIALISSVHAASAQSNPNSSVQWLASYTGESATNISGGMERGSAYAGQLFIGADINLQPALDWDNTVVHVAFTNRHGKSLAQTHIGNSTSVQEIYGGQNSRLTRFSIETTLLDGQLELEAGRTVANISFLGSQLCQYFQTNAACGNPTFVFRTSNFSWWPVSSWGGRAKYWLSSKVYLHAGVYEENSAFQDAGDHGFNWSTKDSTGVVAPVTLGYQTSWETDRYPKKYEVGGWYDSTDYDDPLIDDEDQPAVISGKAYAPQNGRSGIFTRFEQVVSRPDSQTRRSLTVFGNALTGLSGESTEDYYLNAGLVKRGTFAGRDDDTIGFVITYQHYSDEALENQRLARAANGGVGTPASSQTMMELSYGVQVNDHIRIQPNVHYIINPDQFSEPGRTQDLADAWVVGMRFDVDLAGLLLQ</sequence>
<dbReference type="InterPro" id="IPR052932">
    <property type="entry name" value="OprB_Porin"/>
</dbReference>
<dbReference type="EMBL" id="CP031769">
    <property type="protein sequence ID" value="AXR07662.1"/>
    <property type="molecule type" value="Genomic_DNA"/>
</dbReference>
<dbReference type="PANTHER" id="PTHR37944">
    <property type="entry name" value="PORIN B"/>
    <property type="match status" value="1"/>
</dbReference>
<dbReference type="KEGG" id="salm:D0Y50_15615"/>
<dbReference type="OrthoDB" id="177316at2"/>
<comment type="similarity">
    <text evidence="1 2">Belongs to the OprB family.</text>
</comment>
<keyword evidence="4" id="KW-1185">Reference proteome</keyword>
<dbReference type="InterPro" id="IPR038673">
    <property type="entry name" value="OprB_sf"/>
</dbReference>
<gene>
    <name evidence="3" type="ORF">D0Y50_15615</name>
</gene>
<dbReference type="InterPro" id="IPR007049">
    <property type="entry name" value="Carb-sel_porin_OprB"/>
</dbReference>
<dbReference type="Proteomes" id="UP000262073">
    <property type="component" value="Chromosome"/>
</dbReference>
<dbReference type="Pfam" id="PF04966">
    <property type="entry name" value="OprB"/>
    <property type="match status" value="1"/>
</dbReference>
<protein>
    <submittedName>
        <fullName evidence="3">Carbohydrate porin</fullName>
    </submittedName>
</protein>